<feature type="domain" description="PPM-type phosphatase" evidence="2">
    <location>
        <begin position="62"/>
        <end position="341"/>
    </location>
</feature>
<sequence length="591" mass="65744">MVLLPAFLDGLARSVSMKKGKYLSEDEDGGKEIAKSMMKYSKKNSTFLGSSGFVSSETSKRFTSICTNRGEKGINQDRAIVWEGFGSQEDITFCGMFDGHGPWGHKITKRVKKLFPASLLCQWQQTLASLSSSPECFSPFDLWKQPCMKTFSIIDLDLKIHPSIDSYCSGCTALTAILQGDHLVVANAGDSRAVIATTSDDGVGLVPVQLSVDFKPNIPEEAERIKQSDGRLFCLDDEPGVYRVGMPNGRSLGLAVSRAFGDYCLKDFGLVSEPEVTYRKITSKDQFLILATDGMWDVMTNDEAVEIARGVKDRRKSAERLTSGTPQRSPHRHQSAAVQQIQERLMSGRVRFACKKWNTLTKDEGFIKKHLDRCNSNSWKVVVDVNPDWSIEFYQRGVSLKGNTCWFAEEKLVDVAPGTEISDLRDFLLCFDFTKERFGPRLPLPFHSFGDIVTLSSVGEEKLAVLFQKQGLPPYTVKIWISSSKIEPDAVSWNKLFLSVDMKPLTGFLFLDNGGSFFVDEDEEVAVVLDEARDEVGRITRNTACIIGRNGHFKQVNLGGVVHHSLSLPADACRRPPVFVCSYVPSSVKIM</sequence>
<organism evidence="3">
    <name type="scientific">Brassica napus</name>
    <name type="common">Rape</name>
    <dbReference type="NCBI Taxonomy" id="3708"/>
    <lineage>
        <taxon>Eukaryota</taxon>
        <taxon>Viridiplantae</taxon>
        <taxon>Streptophyta</taxon>
        <taxon>Embryophyta</taxon>
        <taxon>Tracheophyta</taxon>
        <taxon>Spermatophyta</taxon>
        <taxon>Magnoliopsida</taxon>
        <taxon>eudicotyledons</taxon>
        <taxon>Gunneridae</taxon>
        <taxon>Pentapetalae</taxon>
        <taxon>rosids</taxon>
        <taxon>malvids</taxon>
        <taxon>Brassicales</taxon>
        <taxon>Brassicaceae</taxon>
        <taxon>Brassiceae</taxon>
        <taxon>Brassica</taxon>
    </lineage>
</organism>
<dbReference type="InterPro" id="IPR001932">
    <property type="entry name" value="PPM-type_phosphatase-like_dom"/>
</dbReference>
<dbReference type="CDD" id="cd00143">
    <property type="entry name" value="PP2Cc"/>
    <property type="match status" value="1"/>
</dbReference>
<feature type="region of interest" description="Disordered" evidence="1">
    <location>
        <begin position="315"/>
        <end position="334"/>
    </location>
</feature>
<dbReference type="PROSITE" id="PS51746">
    <property type="entry name" value="PPM_2"/>
    <property type="match status" value="1"/>
</dbReference>
<dbReference type="SMART" id="SM00332">
    <property type="entry name" value="PP2Cc"/>
    <property type="match status" value="1"/>
</dbReference>
<dbReference type="SUPFAM" id="SSF81606">
    <property type="entry name" value="PP2C-like"/>
    <property type="match status" value="1"/>
</dbReference>
<dbReference type="AlphaFoldDB" id="A0A816L7M3"/>
<dbReference type="InterPro" id="IPR006527">
    <property type="entry name" value="F-box-assoc_dom_typ1"/>
</dbReference>
<name>A0A816L7M3_BRANA</name>
<dbReference type="Pfam" id="PF07734">
    <property type="entry name" value="FBA_1"/>
    <property type="match status" value="1"/>
</dbReference>
<evidence type="ECO:0000256" key="1">
    <source>
        <dbReference type="SAM" id="MobiDB-lite"/>
    </source>
</evidence>
<dbReference type="EMBL" id="HG994369">
    <property type="protein sequence ID" value="CAF1933824.1"/>
    <property type="molecule type" value="Genomic_DNA"/>
</dbReference>
<evidence type="ECO:0000313" key="3">
    <source>
        <dbReference type="EMBL" id="CAF1933824.1"/>
    </source>
</evidence>
<dbReference type="InterPro" id="IPR036457">
    <property type="entry name" value="PPM-type-like_dom_sf"/>
</dbReference>
<dbReference type="Gene3D" id="3.60.40.10">
    <property type="entry name" value="PPM-type phosphatase domain"/>
    <property type="match status" value="1"/>
</dbReference>
<dbReference type="Pfam" id="PF00481">
    <property type="entry name" value="PP2C"/>
    <property type="match status" value="1"/>
</dbReference>
<reference evidence="3" key="1">
    <citation type="submission" date="2021-01" db="EMBL/GenBank/DDBJ databases">
        <authorList>
            <consortium name="Genoscope - CEA"/>
            <person name="William W."/>
        </authorList>
    </citation>
    <scope>NUCLEOTIDE SEQUENCE</scope>
</reference>
<dbReference type="InterPro" id="IPR015655">
    <property type="entry name" value="PP2C"/>
</dbReference>
<evidence type="ECO:0000259" key="2">
    <source>
        <dbReference type="PROSITE" id="PS51746"/>
    </source>
</evidence>
<dbReference type="Proteomes" id="UP001295469">
    <property type="component" value="Chromosome C05"/>
</dbReference>
<protein>
    <submittedName>
        <fullName evidence="3">(rape) hypothetical protein</fullName>
    </submittedName>
</protein>
<accession>A0A816L7M3</accession>
<dbReference type="PANTHER" id="PTHR47992">
    <property type="entry name" value="PROTEIN PHOSPHATASE"/>
    <property type="match status" value="1"/>
</dbReference>
<gene>
    <name evidence="3" type="ORF">DARMORV10_C05P49540.1</name>
</gene>
<dbReference type="InterPro" id="IPR017451">
    <property type="entry name" value="F-box-assoc_interact_dom"/>
</dbReference>
<dbReference type="NCBIfam" id="TIGR01640">
    <property type="entry name" value="F_box_assoc_1"/>
    <property type="match status" value="1"/>
</dbReference>
<dbReference type="GO" id="GO:0004722">
    <property type="term" value="F:protein serine/threonine phosphatase activity"/>
    <property type="evidence" value="ECO:0007669"/>
    <property type="project" value="InterPro"/>
</dbReference>
<proteinExistence type="predicted"/>